<evidence type="ECO:0000313" key="2">
    <source>
        <dbReference type="EMBL" id="MVQ49373.1"/>
    </source>
</evidence>
<accession>A0A6L6XRK7</accession>
<gene>
    <name evidence="2" type="ORF">GON03_09280</name>
</gene>
<evidence type="ECO:0000259" key="1">
    <source>
        <dbReference type="Pfam" id="PF14230"/>
    </source>
</evidence>
<dbReference type="Proteomes" id="UP000473525">
    <property type="component" value="Unassembled WGS sequence"/>
</dbReference>
<protein>
    <submittedName>
        <fullName evidence="2">DUF4333 domain-containing protein</fullName>
    </submittedName>
</protein>
<comment type="caution">
    <text evidence="2">The sequence shown here is derived from an EMBL/GenBank/DDBJ whole genome shotgun (WGS) entry which is preliminary data.</text>
</comment>
<feature type="domain" description="DUF4333" evidence="1">
    <location>
        <begin position="27"/>
        <end position="98"/>
    </location>
</feature>
<name>A0A6L6XRK7_9ACTN</name>
<proteinExistence type="predicted"/>
<dbReference type="EMBL" id="WSEK01000004">
    <property type="protein sequence ID" value="MVQ49373.1"/>
    <property type="molecule type" value="Genomic_DNA"/>
</dbReference>
<organism evidence="2 3">
    <name type="scientific">Nocardioides agri</name>
    <dbReference type="NCBI Taxonomy" id="2682843"/>
    <lineage>
        <taxon>Bacteria</taxon>
        <taxon>Bacillati</taxon>
        <taxon>Actinomycetota</taxon>
        <taxon>Actinomycetes</taxon>
        <taxon>Propionibacteriales</taxon>
        <taxon>Nocardioidaceae</taxon>
        <taxon>Nocardioides</taxon>
    </lineage>
</organism>
<dbReference type="AlphaFoldDB" id="A0A6L6XRK7"/>
<sequence length="116" mass="11796">MVAGAPSHHLGVKTSRTLVVVAVTALATLAACGDSTLEVEQTDVEEQISSGVAEKAGTTPEVSCPGDLTGEVGEEMRCSATVGSDAYGVSVKVTDVDGKDVDFSWLVDEEPGDAPS</sequence>
<dbReference type="InterPro" id="IPR025637">
    <property type="entry name" value="DUF4333"/>
</dbReference>
<keyword evidence="3" id="KW-1185">Reference proteome</keyword>
<dbReference type="Pfam" id="PF14230">
    <property type="entry name" value="DUF4333"/>
    <property type="match status" value="1"/>
</dbReference>
<reference evidence="2 3" key="1">
    <citation type="submission" date="2019-12" db="EMBL/GenBank/DDBJ databases">
        <authorList>
            <person name="Huq M.A."/>
        </authorList>
    </citation>
    <scope>NUCLEOTIDE SEQUENCE [LARGE SCALE GENOMIC DNA]</scope>
    <source>
        <strain evidence="2 3">MAH-18</strain>
    </source>
</reference>
<evidence type="ECO:0000313" key="3">
    <source>
        <dbReference type="Proteomes" id="UP000473525"/>
    </source>
</evidence>